<evidence type="ECO:0000313" key="3">
    <source>
        <dbReference type="EMBL" id="CAG8973236.1"/>
    </source>
</evidence>
<evidence type="ECO:0000256" key="2">
    <source>
        <dbReference type="ARBA" id="ARBA00022679"/>
    </source>
</evidence>
<reference evidence="3" key="1">
    <citation type="submission" date="2021-07" db="EMBL/GenBank/DDBJ databases">
        <authorList>
            <person name="Durling M."/>
        </authorList>
    </citation>
    <scope>NUCLEOTIDE SEQUENCE</scope>
</reference>
<dbReference type="PANTHER" id="PTHR42034:SF1">
    <property type="entry name" value="CONDENSATION DOMAIN-CONTAINING PROTEIN"/>
    <property type="match status" value="1"/>
</dbReference>
<accession>A0A9N9LKM2</accession>
<dbReference type="InterPro" id="IPR009992">
    <property type="entry name" value="Tri3/Sat12/Sat16/Mac1"/>
</dbReference>
<comment type="similarity">
    <text evidence="1">Belongs to the trichothecene O-acetyltransferase family.</text>
</comment>
<dbReference type="EMBL" id="CAJVRM010000067">
    <property type="protein sequence ID" value="CAG8973236.1"/>
    <property type="molecule type" value="Genomic_DNA"/>
</dbReference>
<protein>
    <submittedName>
        <fullName evidence="3">Uncharacterized protein</fullName>
    </submittedName>
</protein>
<name>A0A9N9LKM2_9HELO</name>
<dbReference type="Gene3D" id="3.30.559.30">
    <property type="entry name" value="Nonribosomal peptide synthetase, condensation domain"/>
    <property type="match status" value="1"/>
</dbReference>
<dbReference type="OrthoDB" id="2548233at2759"/>
<evidence type="ECO:0000256" key="1">
    <source>
        <dbReference type="ARBA" id="ARBA00006439"/>
    </source>
</evidence>
<dbReference type="PANTHER" id="PTHR42034">
    <property type="entry name" value="CHROMOSOME 7, WHOLE GENOME SHOTGUN SEQUENCE-RELATED"/>
    <property type="match status" value="1"/>
</dbReference>
<dbReference type="InterPro" id="IPR023213">
    <property type="entry name" value="CAT-like_dom_sf"/>
</dbReference>
<dbReference type="Proteomes" id="UP000701801">
    <property type="component" value="Unassembled WGS sequence"/>
</dbReference>
<keyword evidence="2" id="KW-0808">Transferase</keyword>
<proteinExistence type="inferred from homology"/>
<sequence length="406" mass="46913">MTPLNPPSYNWTSPHPGIYHRPALSTESLWFTRPKDLHEMFITSHLTFSRPHTHYPKIRLKEAARRAWKRLRFEVPELGIRAVINDGEVFLEYKMLDEVGVRGWISRTLFFGESEGDYEFESLRKDIVSRKDCEEQASVLLNFETRDSAVFGDRGEELVDGVYLILNTDHQITDGIGTRILLGRFLELFSQYVRVEMDCKENLVWEDSYKNLTQPWIGMLDGMQKLEGRKSVETCERNRNHLFHETSAKINPSLPLKEYLPFSPTSSPHPTFPQVSTQKTHFLTLPPEETTSILTAVKRFSKTATITHAVHAAMVLTLLCPSFQQSPSPELSTFNSSCWFNGRRYLMPAEQISYIPPCQSFFPICFTDLQDLRLTKNPGREERRALMLRALEITMGQYLALKEERG</sequence>
<organism evidence="3 4">
    <name type="scientific">Hymenoscyphus albidus</name>
    <dbReference type="NCBI Taxonomy" id="595503"/>
    <lineage>
        <taxon>Eukaryota</taxon>
        <taxon>Fungi</taxon>
        <taxon>Dikarya</taxon>
        <taxon>Ascomycota</taxon>
        <taxon>Pezizomycotina</taxon>
        <taxon>Leotiomycetes</taxon>
        <taxon>Helotiales</taxon>
        <taxon>Helotiaceae</taxon>
        <taxon>Hymenoscyphus</taxon>
    </lineage>
</organism>
<gene>
    <name evidence="3" type="ORF">HYALB_00011326</name>
</gene>
<comment type="caution">
    <text evidence="3">The sequence shown here is derived from an EMBL/GenBank/DDBJ whole genome shotgun (WGS) entry which is preliminary data.</text>
</comment>
<dbReference type="AlphaFoldDB" id="A0A9N9LKM2"/>
<dbReference type="GO" id="GO:0043386">
    <property type="term" value="P:mycotoxin biosynthetic process"/>
    <property type="evidence" value="ECO:0007669"/>
    <property type="project" value="InterPro"/>
</dbReference>
<keyword evidence="4" id="KW-1185">Reference proteome</keyword>
<dbReference type="GO" id="GO:0016407">
    <property type="term" value="F:acetyltransferase activity"/>
    <property type="evidence" value="ECO:0007669"/>
    <property type="project" value="InterPro"/>
</dbReference>
<dbReference type="Pfam" id="PF07428">
    <property type="entry name" value="Tri3"/>
    <property type="match status" value="1"/>
</dbReference>
<dbReference type="Gene3D" id="3.30.559.10">
    <property type="entry name" value="Chloramphenicol acetyltransferase-like domain"/>
    <property type="match status" value="1"/>
</dbReference>
<evidence type="ECO:0000313" key="4">
    <source>
        <dbReference type="Proteomes" id="UP000701801"/>
    </source>
</evidence>